<sequence length="144" mass="16224">MSKDVQQFESLQEEAPVTVAGRVEPQLEDMYWEDAFHTESYFTPGFDFEDYAPAYCVGYVGFAQYGGSFDDAEKALCSNWMRIKGDSRLSYEQALPAMRAAWMRMAASRTTPVAKPVRGGIARKLSQLRQHVPSVRLPSPAFAR</sequence>
<comment type="caution">
    <text evidence="1">The sequence shown here is derived from an EMBL/GenBank/DDBJ whole genome shotgun (WGS) entry which is preliminary data.</text>
</comment>
<proteinExistence type="predicted"/>
<organism evidence="1 2">
    <name type="scientific">Caenimonas koreensis DSM 17982</name>
    <dbReference type="NCBI Taxonomy" id="1121255"/>
    <lineage>
        <taxon>Bacteria</taxon>
        <taxon>Pseudomonadati</taxon>
        <taxon>Pseudomonadota</taxon>
        <taxon>Betaproteobacteria</taxon>
        <taxon>Burkholderiales</taxon>
        <taxon>Comamonadaceae</taxon>
        <taxon>Caenimonas</taxon>
    </lineage>
</organism>
<evidence type="ECO:0000313" key="2">
    <source>
        <dbReference type="Proteomes" id="UP000487350"/>
    </source>
</evidence>
<gene>
    <name evidence="1" type="ORF">GHT07_01460</name>
</gene>
<reference evidence="1 2" key="1">
    <citation type="submission" date="2019-11" db="EMBL/GenBank/DDBJ databases">
        <title>Caenimonas koreensis gen. nov., sp. nov., isolated from activated sludge.</title>
        <authorList>
            <person name="Seung H.R."/>
        </authorList>
    </citation>
    <scope>NUCLEOTIDE SEQUENCE [LARGE SCALE GENOMIC DNA]</scope>
    <source>
        <strain evidence="1 2">EMB320</strain>
    </source>
</reference>
<evidence type="ECO:0000313" key="1">
    <source>
        <dbReference type="EMBL" id="MRD45930.1"/>
    </source>
</evidence>
<dbReference type="EMBL" id="WJBU01000001">
    <property type="protein sequence ID" value="MRD45930.1"/>
    <property type="molecule type" value="Genomic_DNA"/>
</dbReference>
<dbReference type="Proteomes" id="UP000487350">
    <property type="component" value="Unassembled WGS sequence"/>
</dbReference>
<dbReference type="RefSeq" id="WP_153583269.1">
    <property type="nucleotide sequence ID" value="NZ_WJBU01000001.1"/>
</dbReference>
<dbReference type="AlphaFoldDB" id="A0A844APC1"/>
<keyword evidence="2" id="KW-1185">Reference proteome</keyword>
<accession>A0A844APC1</accession>
<protein>
    <submittedName>
        <fullName evidence="1">Uncharacterized protein</fullName>
    </submittedName>
</protein>
<dbReference type="OrthoDB" id="282393at2"/>
<name>A0A844APC1_9BURK</name>